<dbReference type="RefSeq" id="WP_230843457.1">
    <property type="nucleotide sequence ID" value="NZ_CP063845.1"/>
</dbReference>
<protein>
    <recommendedName>
        <fullName evidence="3">Glycine zipper domain-containing protein</fullName>
    </recommendedName>
</protein>
<sequence>MEEKYFLQNESDSSGDAAYIGTLGEEGAQVNAFSQNGEYSYGSDGNQNVLWDQGSDYYSAQNLYASEDGSSLDSGTGSTNFGNFENAWISGSASLFDNEQDIDTNSDVYDSIAQGVSGLDFDFDSFSDANGTVSATNADSPNSNYPGTDTYGAMNDDGYRLLPGASAVTGSAIPQFEQAATDQDLPLAADELPVVDAQIEVENDIHALLVSSGEQASMAFSLPQDASADFMNDSSVMAIAKWDELGGSSNGQTDSWNADELDVIAGRLPAGPNGYPDDKTCRLAHELEQKYPDTPQQKRREEERRSMEQITYPGAGGMLGTIVGSGLTGAAAASAAGPLGGGIGGLVGGAIGGLAGTIAGEQARQDKVWVEDAYKHCEEQGTQAPWTRPESPR</sequence>
<name>A0ABY3PRA6_9CYAN</name>
<evidence type="ECO:0000313" key="1">
    <source>
        <dbReference type="EMBL" id="UFP96211.1"/>
    </source>
</evidence>
<evidence type="ECO:0008006" key="3">
    <source>
        <dbReference type="Google" id="ProtNLM"/>
    </source>
</evidence>
<gene>
    <name evidence="1" type="ORF">ISF26_08400</name>
</gene>
<accession>A0ABY3PRA6</accession>
<dbReference type="EMBL" id="CP063845">
    <property type="protein sequence ID" value="UFP96211.1"/>
    <property type="molecule type" value="Genomic_DNA"/>
</dbReference>
<proteinExistence type="predicted"/>
<reference evidence="1 2" key="1">
    <citation type="journal article" date="2021" name="Genome Biol. Evol.">
        <title>Complete Genome Sequencing of a Novel Gloeobacter Species from a Waterfall Cave in Mexico.</title>
        <authorList>
            <person name="Saw J.H."/>
            <person name="Cardona T."/>
            <person name="Montejano G."/>
        </authorList>
    </citation>
    <scope>NUCLEOTIDE SEQUENCE [LARGE SCALE GENOMIC DNA]</scope>
    <source>
        <strain evidence="1">MG652769</strain>
    </source>
</reference>
<organism evidence="1 2">
    <name type="scientific">Gloeobacter morelensis MG652769</name>
    <dbReference type="NCBI Taxonomy" id="2781736"/>
    <lineage>
        <taxon>Bacteria</taxon>
        <taxon>Bacillati</taxon>
        <taxon>Cyanobacteriota</taxon>
        <taxon>Cyanophyceae</taxon>
        <taxon>Gloeobacterales</taxon>
        <taxon>Gloeobacteraceae</taxon>
        <taxon>Gloeobacter</taxon>
        <taxon>Gloeobacter morelensis</taxon>
    </lineage>
</organism>
<evidence type="ECO:0000313" key="2">
    <source>
        <dbReference type="Proteomes" id="UP001054846"/>
    </source>
</evidence>
<keyword evidence="2" id="KW-1185">Reference proteome</keyword>
<dbReference type="Proteomes" id="UP001054846">
    <property type="component" value="Chromosome"/>
</dbReference>